<evidence type="ECO:0000256" key="9">
    <source>
        <dbReference type="ARBA" id="ARBA00023065"/>
    </source>
</evidence>
<dbReference type="Proteomes" id="UP000182800">
    <property type="component" value="Unassembled WGS sequence"/>
</dbReference>
<feature type="transmembrane region" description="Helical" evidence="12">
    <location>
        <begin position="217"/>
        <end position="240"/>
    </location>
</feature>
<evidence type="ECO:0000256" key="5">
    <source>
        <dbReference type="ARBA" id="ARBA00022826"/>
    </source>
</evidence>
<comment type="subcellular location">
    <subcellularLocation>
        <location evidence="1">Membrane</location>
        <topology evidence="1">Multi-pass membrane protein</topology>
    </subcellularLocation>
</comment>
<dbReference type="PANTHER" id="PTHR11537">
    <property type="entry name" value="VOLTAGE-GATED POTASSIUM CHANNEL"/>
    <property type="match status" value="1"/>
</dbReference>
<evidence type="ECO:0000256" key="2">
    <source>
        <dbReference type="ARBA" id="ARBA00022448"/>
    </source>
</evidence>
<sequence>MKTSRLRRALAGALDPDLRPRPGLSPLNRAIIWLILISLLLVVLETEPALHDAYFTLLYRLELLILTVFAVEYVARLWVCVENPRFPSRMAYARRPMALLDLFVIITMAVSLVGFEGAILRLLRLARLLRVAKLGRFAEAFRTIGEAVGARRYELGVSLAIAVALLIVSASALYLLEGGLQPDAFGSIPRAMWWAVATLTTVGYGDVVPITPMGRVFATLTAITGVGLIAMPAGILASAFSDALQRRREQDSKEDGNGV</sequence>
<dbReference type="SUPFAM" id="SSF81324">
    <property type="entry name" value="Voltage-gated potassium channels"/>
    <property type="match status" value="1"/>
</dbReference>
<dbReference type="EMBL" id="LJSX01000021">
    <property type="protein sequence ID" value="KPQ09838.1"/>
    <property type="molecule type" value="Genomic_DNA"/>
</dbReference>
<keyword evidence="10 12" id="KW-0472">Membrane</keyword>
<dbReference type="RefSeq" id="WP_238947247.1">
    <property type="nucleotide sequence ID" value="NZ_FMBM01000002.1"/>
</dbReference>
<reference evidence="15 17" key="2">
    <citation type="submission" date="2016-08" db="EMBL/GenBank/DDBJ databases">
        <authorList>
            <person name="Varghese N."/>
            <person name="Submissions Spin"/>
        </authorList>
    </citation>
    <scope>NUCLEOTIDE SEQUENCE [LARGE SCALE GENOMIC DNA]</scope>
    <source>
        <strain evidence="15 17">HL-109</strain>
    </source>
</reference>
<dbReference type="Pfam" id="PF00520">
    <property type="entry name" value="Ion_trans"/>
    <property type="match status" value="1"/>
</dbReference>
<evidence type="ECO:0000259" key="13">
    <source>
        <dbReference type="Pfam" id="PF00520"/>
    </source>
</evidence>
<keyword evidence="3" id="KW-0633">Potassium transport</keyword>
<dbReference type="Proteomes" id="UP000050497">
    <property type="component" value="Unassembled WGS sequence"/>
</dbReference>
<feature type="domain" description="Ion transport" evidence="13">
    <location>
        <begin position="28"/>
        <end position="246"/>
    </location>
</feature>
<evidence type="ECO:0000313" key="14">
    <source>
        <dbReference type="EMBL" id="KPQ09838.1"/>
    </source>
</evidence>
<evidence type="ECO:0000313" key="15">
    <source>
        <dbReference type="EMBL" id="SCC82155.1"/>
    </source>
</evidence>
<name>A0A0P8A3J8_9HYPH</name>
<evidence type="ECO:0000313" key="17">
    <source>
        <dbReference type="Proteomes" id="UP000182800"/>
    </source>
</evidence>
<dbReference type="GO" id="GO:0008076">
    <property type="term" value="C:voltage-gated potassium channel complex"/>
    <property type="evidence" value="ECO:0007669"/>
    <property type="project" value="InterPro"/>
</dbReference>
<reference evidence="14 16" key="1">
    <citation type="submission" date="2015-09" db="EMBL/GenBank/DDBJ databases">
        <title>Identification and resolution of microdiversity through metagenomic sequencing of parallel consortia.</title>
        <authorList>
            <person name="Nelson W.C."/>
            <person name="Romine M.F."/>
            <person name="Lindemann S.R."/>
        </authorList>
    </citation>
    <scope>NUCLEOTIDE SEQUENCE [LARGE SCALE GENOMIC DNA]</scope>
    <source>
        <strain evidence="14">HL-109</strain>
    </source>
</reference>
<accession>A0A0P8A3J8</accession>
<feature type="transmembrane region" description="Helical" evidence="12">
    <location>
        <begin position="155"/>
        <end position="176"/>
    </location>
</feature>
<proteinExistence type="predicted"/>
<dbReference type="PRINTS" id="PR00169">
    <property type="entry name" value="KCHANNEL"/>
</dbReference>
<evidence type="ECO:0000313" key="16">
    <source>
        <dbReference type="Proteomes" id="UP000050497"/>
    </source>
</evidence>
<evidence type="ECO:0000256" key="11">
    <source>
        <dbReference type="ARBA" id="ARBA00023303"/>
    </source>
</evidence>
<keyword evidence="5" id="KW-0631">Potassium channel</keyword>
<gene>
    <name evidence="14" type="primary">kch-2</name>
    <name evidence="15" type="ORF">GA0071312_3133</name>
    <name evidence="14" type="ORF">HLUCCO17_13150</name>
</gene>
<dbReference type="InterPro" id="IPR027359">
    <property type="entry name" value="Volt_channel_dom_sf"/>
</dbReference>
<dbReference type="PATRIC" id="fig|1653334.4.peg.299"/>
<evidence type="ECO:0000256" key="6">
    <source>
        <dbReference type="ARBA" id="ARBA00022882"/>
    </source>
</evidence>
<keyword evidence="9" id="KW-0406">Ion transport</keyword>
<dbReference type="InterPro" id="IPR028325">
    <property type="entry name" value="VG_K_chnl"/>
</dbReference>
<evidence type="ECO:0000256" key="10">
    <source>
        <dbReference type="ARBA" id="ARBA00023136"/>
    </source>
</evidence>
<keyword evidence="11 14" id="KW-0407">Ion channel</keyword>
<evidence type="ECO:0000256" key="8">
    <source>
        <dbReference type="ARBA" id="ARBA00022989"/>
    </source>
</evidence>
<keyword evidence="2" id="KW-0813">Transport</keyword>
<dbReference type="Gene3D" id="1.10.287.70">
    <property type="match status" value="1"/>
</dbReference>
<dbReference type="STRING" id="1653334.GA0071312_3133"/>
<dbReference type="EMBL" id="FMBM01000002">
    <property type="protein sequence ID" value="SCC82155.1"/>
    <property type="molecule type" value="Genomic_DNA"/>
</dbReference>
<keyword evidence="4 12" id="KW-0812">Transmembrane</keyword>
<protein>
    <submittedName>
        <fullName evidence="14">Voltage-gated potassium channel</fullName>
    </submittedName>
</protein>
<organism evidence="14 16">
    <name type="scientific">Saliniramus fredricksonii</name>
    <dbReference type="NCBI Taxonomy" id="1653334"/>
    <lineage>
        <taxon>Bacteria</taxon>
        <taxon>Pseudomonadati</taxon>
        <taxon>Pseudomonadota</taxon>
        <taxon>Alphaproteobacteria</taxon>
        <taxon>Hyphomicrobiales</taxon>
        <taxon>Salinarimonadaceae</taxon>
        <taxon>Saliniramus</taxon>
    </lineage>
</organism>
<keyword evidence="7" id="KW-0630">Potassium</keyword>
<keyword evidence="17" id="KW-1185">Reference proteome</keyword>
<comment type="caution">
    <text evidence="14">The sequence shown here is derived from an EMBL/GenBank/DDBJ whole genome shotgun (WGS) entry which is preliminary data.</text>
</comment>
<evidence type="ECO:0000256" key="4">
    <source>
        <dbReference type="ARBA" id="ARBA00022692"/>
    </source>
</evidence>
<evidence type="ECO:0000256" key="12">
    <source>
        <dbReference type="SAM" id="Phobius"/>
    </source>
</evidence>
<keyword evidence="6" id="KW-0851">Voltage-gated channel</keyword>
<feature type="transmembrane region" description="Helical" evidence="12">
    <location>
        <begin position="27"/>
        <end position="45"/>
    </location>
</feature>
<dbReference type="PANTHER" id="PTHR11537:SF254">
    <property type="entry name" value="POTASSIUM VOLTAGE-GATED CHANNEL PROTEIN SHAB"/>
    <property type="match status" value="1"/>
</dbReference>
<evidence type="ECO:0000256" key="1">
    <source>
        <dbReference type="ARBA" id="ARBA00004141"/>
    </source>
</evidence>
<dbReference type="AlphaFoldDB" id="A0A0P8A3J8"/>
<evidence type="ECO:0000256" key="3">
    <source>
        <dbReference type="ARBA" id="ARBA00022538"/>
    </source>
</evidence>
<dbReference type="GO" id="GO:0005249">
    <property type="term" value="F:voltage-gated potassium channel activity"/>
    <property type="evidence" value="ECO:0007669"/>
    <property type="project" value="InterPro"/>
</dbReference>
<dbReference type="GO" id="GO:0001508">
    <property type="term" value="P:action potential"/>
    <property type="evidence" value="ECO:0007669"/>
    <property type="project" value="TreeGrafter"/>
</dbReference>
<feature type="transmembrane region" description="Helical" evidence="12">
    <location>
        <begin position="57"/>
        <end position="79"/>
    </location>
</feature>
<feature type="transmembrane region" description="Helical" evidence="12">
    <location>
        <begin position="99"/>
        <end position="120"/>
    </location>
</feature>
<feature type="transmembrane region" description="Helical" evidence="12">
    <location>
        <begin position="188"/>
        <end position="205"/>
    </location>
</feature>
<dbReference type="InterPro" id="IPR005821">
    <property type="entry name" value="Ion_trans_dom"/>
</dbReference>
<keyword evidence="8 12" id="KW-1133">Transmembrane helix</keyword>
<dbReference type="Gene3D" id="1.20.120.350">
    <property type="entry name" value="Voltage-gated potassium channels. Chain C"/>
    <property type="match status" value="1"/>
</dbReference>
<evidence type="ECO:0000256" key="7">
    <source>
        <dbReference type="ARBA" id="ARBA00022958"/>
    </source>
</evidence>